<dbReference type="SUPFAM" id="SSF81901">
    <property type="entry name" value="HCP-like"/>
    <property type="match status" value="1"/>
</dbReference>
<dbReference type="RefSeq" id="WP_172459418.1">
    <property type="nucleotide sequence ID" value="NZ_UHIA01000004.1"/>
</dbReference>
<feature type="chain" id="PRO_5016615576" evidence="1">
    <location>
        <begin position="23"/>
        <end position="170"/>
    </location>
</feature>
<keyword evidence="3" id="KW-1185">Reference proteome</keyword>
<evidence type="ECO:0000313" key="2">
    <source>
        <dbReference type="EMBL" id="SUO96196.1"/>
    </source>
</evidence>
<dbReference type="InterPro" id="IPR011990">
    <property type="entry name" value="TPR-like_helical_dom_sf"/>
</dbReference>
<dbReference type="Pfam" id="PF08238">
    <property type="entry name" value="Sel1"/>
    <property type="match status" value="4"/>
</dbReference>
<dbReference type="SMART" id="SM00671">
    <property type="entry name" value="SEL1"/>
    <property type="match status" value="4"/>
</dbReference>
<dbReference type="InterPro" id="IPR050767">
    <property type="entry name" value="Sel1_AlgK"/>
</dbReference>
<gene>
    <name evidence="2" type="primary">podJ_1</name>
    <name evidence="2" type="ORF">NCTC10717_00887</name>
</gene>
<proteinExistence type="predicted"/>
<dbReference type="Proteomes" id="UP000254575">
    <property type="component" value="Unassembled WGS sequence"/>
</dbReference>
<dbReference type="AlphaFoldDB" id="A0A380MVW7"/>
<dbReference type="Gene3D" id="1.25.40.10">
    <property type="entry name" value="Tetratricopeptide repeat domain"/>
    <property type="match status" value="1"/>
</dbReference>
<dbReference type="PANTHER" id="PTHR11102:SF160">
    <property type="entry name" value="ERAD-ASSOCIATED E3 UBIQUITIN-PROTEIN LIGASE COMPONENT HRD3"/>
    <property type="match status" value="1"/>
</dbReference>
<organism evidence="2 3">
    <name type="scientific">Suttonella indologenes</name>
    <dbReference type="NCBI Taxonomy" id="13276"/>
    <lineage>
        <taxon>Bacteria</taxon>
        <taxon>Pseudomonadati</taxon>
        <taxon>Pseudomonadota</taxon>
        <taxon>Gammaproteobacteria</taxon>
        <taxon>Cardiobacteriales</taxon>
        <taxon>Cardiobacteriaceae</taxon>
        <taxon>Suttonella</taxon>
    </lineage>
</organism>
<evidence type="ECO:0000313" key="3">
    <source>
        <dbReference type="Proteomes" id="UP000254575"/>
    </source>
</evidence>
<dbReference type="InterPro" id="IPR006597">
    <property type="entry name" value="Sel1-like"/>
</dbReference>
<evidence type="ECO:0000256" key="1">
    <source>
        <dbReference type="SAM" id="SignalP"/>
    </source>
</evidence>
<protein>
    <submittedName>
        <fullName evidence="2">Polar organelle development protein</fullName>
    </submittedName>
</protein>
<reference evidence="2 3" key="1">
    <citation type="submission" date="2018-06" db="EMBL/GenBank/DDBJ databases">
        <authorList>
            <consortium name="Pathogen Informatics"/>
            <person name="Doyle S."/>
        </authorList>
    </citation>
    <scope>NUCLEOTIDE SEQUENCE [LARGE SCALE GENOMIC DNA]</scope>
    <source>
        <strain evidence="2 3">NCTC10717</strain>
    </source>
</reference>
<feature type="signal peptide" evidence="1">
    <location>
        <begin position="1"/>
        <end position="22"/>
    </location>
</feature>
<dbReference type="PANTHER" id="PTHR11102">
    <property type="entry name" value="SEL-1-LIKE PROTEIN"/>
    <property type="match status" value="1"/>
</dbReference>
<accession>A0A380MVW7</accession>
<dbReference type="PROSITE" id="PS51257">
    <property type="entry name" value="PROKAR_LIPOPROTEIN"/>
    <property type="match status" value="1"/>
</dbReference>
<dbReference type="EMBL" id="UHIA01000004">
    <property type="protein sequence ID" value="SUO96196.1"/>
    <property type="molecule type" value="Genomic_DNA"/>
</dbReference>
<sequence>MQLRTHLLAILLAGFACMSAQAQNAQAELQAAAQAHQQGDAVKAFNHLNKAAQTGDPVAAYNLSVAYGNGDGTAVNQQAALQWLQQSAQAGYPPAQYDLAMYYLSTGQAQQAAPWMQALADNGDAAAQFNYGIMLMRGDGVVANAKNGKAYIQKAAAQGFPPARQYLQQQ</sequence>
<name>A0A380MVW7_9GAMM</name>
<keyword evidence="1" id="KW-0732">Signal</keyword>